<sequence length="386" mass="42736">MGAGGRTMAPGRPASDESKTTGPGCLPVDKPPFTLAKIKWAIPPHCFHRSVLKSSSYLLRDVAAVAVLLCFAMALIPNLPSPLRLAAWPVYWVAQGCALGELWVLAHECGHHTFSGHALLDDAVGFALHTALLVPYFSWKHSHRRHHANSDSLDRDEVFVQRRKAQLSPLAGRVHRSAAGRLATLFFRPRGERHRPVDCARPSLDASRASHSPSVSLIVHQNPFSYLPTANLPNEFFYSPLCRLATLVLQLVLGWPLYLACNAAGRPYPRFASHFDPCSPIFTNTQDQERAQVVLSDAGVLAFVSLFLRRPGRTRTRYSTNGWDWLRGALLNAAFHNITDTHVVHHLFPALPHYHAAARPPRRSGPCSASTTGSTPRRWQRHLGGR</sequence>
<evidence type="ECO:0000256" key="2">
    <source>
        <dbReference type="ARBA" id="ARBA00005189"/>
    </source>
</evidence>
<dbReference type="Pfam" id="PF11960">
    <property type="entry name" value="DUF3474"/>
    <property type="match status" value="1"/>
</dbReference>
<feature type="compositionally biased region" description="Polar residues" evidence="6">
    <location>
        <begin position="367"/>
        <end position="377"/>
    </location>
</feature>
<evidence type="ECO:0000313" key="10">
    <source>
        <dbReference type="Proteomes" id="UP001054889"/>
    </source>
</evidence>
<comment type="subcellular location">
    <subcellularLocation>
        <location evidence="1">Membrane</location>
    </subcellularLocation>
</comment>
<dbReference type="AlphaFoldDB" id="A0AAV5CP83"/>
<dbReference type="InterPro" id="IPR005804">
    <property type="entry name" value="FA_desaturase_dom"/>
</dbReference>
<evidence type="ECO:0000256" key="5">
    <source>
        <dbReference type="ARBA" id="ARBA00023136"/>
    </source>
</evidence>
<comment type="similarity">
    <text evidence="3">Belongs to the fatty acid desaturase type 1 family.</text>
</comment>
<reference evidence="9" key="1">
    <citation type="journal article" date="2018" name="DNA Res.">
        <title>Multiple hybrid de novo genome assembly of finger millet, an orphan allotetraploid crop.</title>
        <authorList>
            <person name="Hatakeyama M."/>
            <person name="Aluri S."/>
            <person name="Balachadran M.T."/>
            <person name="Sivarajan S.R."/>
            <person name="Patrignani A."/>
            <person name="Gruter S."/>
            <person name="Poveda L."/>
            <person name="Shimizu-Inatsugi R."/>
            <person name="Baeten J."/>
            <person name="Francoijs K.J."/>
            <person name="Nataraja K.N."/>
            <person name="Reddy Y.A.N."/>
            <person name="Phadnis S."/>
            <person name="Ravikumar R.L."/>
            <person name="Schlapbach R."/>
            <person name="Sreeman S.M."/>
            <person name="Shimizu K.K."/>
        </authorList>
    </citation>
    <scope>NUCLEOTIDE SEQUENCE</scope>
</reference>
<proteinExistence type="inferred from homology"/>
<dbReference type="GO" id="GO:0016717">
    <property type="term" value="F:oxidoreductase activity, acting on paired donors, with oxidation of a pair of donors resulting in the reduction of molecular oxygen to two molecules of water"/>
    <property type="evidence" value="ECO:0007669"/>
    <property type="project" value="InterPro"/>
</dbReference>
<evidence type="ECO:0000313" key="9">
    <source>
        <dbReference type="EMBL" id="GJM99895.1"/>
    </source>
</evidence>
<keyword evidence="5" id="KW-0472">Membrane</keyword>
<accession>A0AAV5CP83</accession>
<gene>
    <name evidence="9" type="primary">ga17034</name>
    <name evidence="9" type="ORF">PR202_ga17034</name>
</gene>
<feature type="domain" description="Fatty acid desaturase N-terminal" evidence="8">
    <location>
        <begin position="28"/>
        <end position="68"/>
    </location>
</feature>
<evidence type="ECO:0000256" key="1">
    <source>
        <dbReference type="ARBA" id="ARBA00004370"/>
    </source>
</evidence>
<comment type="caution">
    <text evidence="9">The sequence shown here is derived from an EMBL/GenBank/DDBJ whole genome shotgun (WGS) entry which is preliminary data.</text>
</comment>
<protein>
    <submittedName>
        <fullName evidence="9">Uncharacterized protein</fullName>
    </submittedName>
</protein>
<dbReference type="Proteomes" id="UP001054889">
    <property type="component" value="Unassembled WGS sequence"/>
</dbReference>
<evidence type="ECO:0000259" key="8">
    <source>
        <dbReference type="Pfam" id="PF11960"/>
    </source>
</evidence>
<dbReference type="GO" id="GO:0006629">
    <property type="term" value="P:lipid metabolic process"/>
    <property type="evidence" value="ECO:0007669"/>
    <property type="project" value="InterPro"/>
</dbReference>
<evidence type="ECO:0000256" key="3">
    <source>
        <dbReference type="ARBA" id="ARBA00009295"/>
    </source>
</evidence>
<keyword evidence="4" id="KW-0560">Oxidoreductase</keyword>
<dbReference type="InterPro" id="IPR012171">
    <property type="entry name" value="Fatty_acid_desaturase"/>
</dbReference>
<reference evidence="9" key="2">
    <citation type="submission" date="2021-12" db="EMBL/GenBank/DDBJ databases">
        <title>Resequencing data analysis of finger millet.</title>
        <authorList>
            <person name="Hatakeyama M."/>
            <person name="Aluri S."/>
            <person name="Balachadran M.T."/>
            <person name="Sivarajan S.R."/>
            <person name="Poveda L."/>
            <person name="Shimizu-Inatsugi R."/>
            <person name="Schlapbach R."/>
            <person name="Sreeman S.M."/>
            <person name="Shimizu K.K."/>
        </authorList>
    </citation>
    <scope>NUCLEOTIDE SEQUENCE</scope>
</reference>
<feature type="region of interest" description="Disordered" evidence="6">
    <location>
        <begin position="356"/>
        <end position="386"/>
    </location>
</feature>
<dbReference type="GO" id="GO:0016020">
    <property type="term" value="C:membrane"/>
    <property type="evidence" value="ECO:0007669"/>
    <property type="project" value="UniProtKB-SubCell"/>
</dbReference>
<dbReference type="PANTHER" id="PTHR32100">
    <property type="entry name" value="OMEGA-6 FATTY ACID DESATURASE, CHLOROPLASTIC"/>
    <property type="match status" value="1"/>
</dbReference>
<feature type="domain" description="Fatty acid desaturase" evidence="7">
    <location>
        <begin position="87"/>
        <end position="356"/>
    </location>
</feature>
<organism evidence="9 10">
    <name type="scientific">Eleusine coracana subsp. coracana</name>
    <dbReference type="NCBI Taxonomy" id="191504"/>
    <lineage>
        <taxon>Eukaryota</taxon>
        <taxon>Viridiplantae</taxon>
        <taxon>Streptophyta</taxon>
        <taxon>Embryophyta</taxon>
        <taxon>Tracheophyta</taxon>
        <taxon>Spermatophyta</taxon>
        <taxon>Magnoliopsida</taxon>
        <taxon>Liliopsida</taxon>
        <taxon>Poales</taxon>
        <taxon>Poaceae</taxon>
        <taxon>PACMAD clade</taxon>
        <taxon>Chloridoideae</taxon>
        <taxon>Cynodonteae</taxon>
        <taxon>Eleusininae</taxon>
        <taxon>Eleusine</taxon>
    </lineage>
</organism>
<evidence type="ECO:0000259" key="7">
    <source>
        <dbReference type="Pfam" id="PF00487"/>
    </source>
</evidence>
<feature type="region of interest" description="Disordered" evidence="6">
    <location>
        <begin position="1"/>
        <end position="25"/>
    </location>
</feature>
<evidence type="ECO:0000256" key="4">
    <source>
        <dbReference type="ARBA" id="ARBA00023002"/>
    </source>
</evidence>
<dbReference type="Pfam" id="PF00487">
    <property type="entry name" value="FA_desaturase"/>
    <property type="match status" value="1"/>
</dbReference>
<keyword evidence="10" id="KW-1185">Reference proteome</keyword>
<dbReference type="EMBL" id="BQKI01000008">
    <property type="protein sequence ID" value="GJM99895.1"/>
    <property type="molecule type" value="Genomic_DNA"/>
</dbReference>
<comment type="pathway">
    <text evidence="2">Lipid metabolism.</text>
</comment>
<dbReference type="InterPro" id="IPR021863">
    <property type="entry name" value="FAS_N"/>
</dbReference>
<name>A0AAV5CP83_ELECO</name>
<evidence type="ECO:0000256" key="6">
    <source>
        <dbReference type="SAM" id="MobiDB-lite"/>
    </source>
</evidence>